<reference evidence="20" key="1">
    <citation type="journal article" date="2018" name="J. ISSAAS">
        <title>The contribution of mitochondrial metagenomics to large-scale data mining and phylogenetic analysis of Coleoptera.</title>
        <authorList>
            <person name="Miller K."/>
            <person name="Linard B."/>
            <person name="Motyka M."/>
            <person name="Bocek M."/>
            <person name="Vogler A.P."/>
        </authorList>
    </citation>
    <scope>NUCLEOTIDE SEQUENCE</scope>
</reference>
<evidence type="ECO:0000313" key="20">
    <source>
        <dbReference type="EMBL" id="AXS66349.1"/>
    </source>
</evidence>
<comment type="function">
    <text evidence="18">Core subunit of the mitochondrial membrane respiratory chain NADH dehydrogenase (Complex I) which catalyzes electron transfer from NADH through the respiratory chain, using ubiquinone as an electron acceptor. Essential for the catalytic activity and assembly of complex I.</text>
</comment>
<evidence type="ECO:0000256" key="16">
    <source>
        <dbReference type="ARBA" id="ARBA00023136"/>
    </source>
</evidence>
<evidence type="ECO:0000256" key="12">
    <source>
        <dbReference type="ARBA" id="ARBA00022989"/>
    </source>
</evidence>
<protein>
    <recommendedName>
        <fullName evidence="5 18">NADH-ubiquinone oxidoreductase chain 2</fullName>
        <ecNumber evidence="4 18">7.1.1.2</ecNumber>
    </recommendedName>
</protein>
<keyword evidence="6" id="KW-0813">Transport</keyword>
<keyword evidence="11 18" id="KW-0249">Electron transport</keyword>
<comment type="function">
    <text evidence="1">Core subunit of the mitochondrial membrane respiratory chain NADH dehydrogenase (Complex I) that is believed to belong to the minimal assembly required for catalysis. Complex I functions in the transfer of electrons from NADH to the respiratory chain. The immediate electron acceptor for the enzyme is believed to be ubiquinone.</text>
</comment>
<evidence type="ECO:0000256" key="13">
    <source>
        <dbReference type="ARBA" id="ARBA00023027"/>
    </source>
</evidence>
<comment type="similarity">
    <text evidence="3 18">Belongs to the complex I subunit 2 family.</text>
</comment>
<geneLocation type="mitochondrion" evidence="20"/>
<proteinExistence type="inferred from homology"/>
<evidence type="ECO:0000256" key="8">
    <source>
        <dbReference type="ARBA" id="ARBA00022692"/>
    </source>
</evidence>
<evidence type="ECO:0000256" key="10">
    <source>
        <dbReference type="ARBA" id="ARBA00022967"/>
    </source>
</evidence>
<dbReference type="PANTHER" id="PTHR46552:SF1">
    <property type="entry name" value="NADH-UBIQUINONE OXIDOREDUCTASE CHAIN 2"/>
    <property type="match status" value="1"/>
</dbReference>
<organism evidence="20">
    <name type="scientific">Curculionoidea sp. 3 KM-2017</name>
    <dbReference type="NCBI Taxonomy" id="2219414"/>
    <lineage>
        <taxon>Eukaryota</taxon>
        <taxon>Metazoa</taxon>
        <taxon>Ecdysozoa</taxon>
        <taxon>Arthropoda</taxon>
        <taxon>Hexapoda</taxon>
        <taxon>Insecta</taxon>
        <taxon>Pterygota</taxon>
        <taxon>Neoptera</taxon>
        <taxon>Endopterygota</taxon>
        <taxon>Coleoptera</taxon>
        <taxon>Polyphaga</taxon>
        <taxon>Cucujiformia</taxon>
    </lineage>
</organism>
<feature type="transmembrane region" description="Helical" evidence="18">
    <location>
        <begin position="239"/>
        <end position="257"/>
    </location>
</feature>
<gene>
    <name evidence="20" type="primary">nad2</name>
</gene>
<dbReference type="PRINTS" id="PR01436">
    <property type="entry name" value="NADHDHGNASE2"/>
</dbReference>
<evidence type="ECO:0000256" key="18">
    <source>
        <dbReference type="RuleBase" id="RU003403"/>
    </source>
</evidence>
<dbReference type="InterPro" id="IPR001750">
    <property type="entry name" value="ND/Mrp_TM"/>
</dbReference>
<evidence type="ECO:0000256" key="11">
    <source>
        <dbReference type="ARBA" id="ARBA00022982"/>
    </source>
</evidence>
<dbReference type="InterPro" id="IPR050175">
    <property type="entry name" value="Complex_I_Subunit_2"/>
</dbReference>
<feature type="transmembrane region" description="Helical" evidence="18">
    <location>
        <begin position="312"/>
        <end position="333"/>
    </location>
</feature>
<evidence type="ECO:0000256" key="6">
    <source>
        <dbReference type="ARBA" id="ARBA00022448"/>
    </source>
</evidence>
<evidence type="ECO:0000259" key="19">
    <source>
        <dbReference type="Pfam" id="PF00361"/>
    </source>
</evidence>
<sequence>MKNFYKLLFSSTLVMGTLITISSMSWIMAWIGLEINLLSLMPLMKTFKNKYSSEASIKYFITQAMASSMLLMSVLIFFNLTKMPLQLYENMALIINFPLLMKMGAAPFHFWFPEVMSGLNWNLAFIMMTWQKIAPMVLLMYTTQAINLLTLIIILSSMISGTQGLNQTCLRKILAYSSINHSSWMISTILNSSKIWLIYFLVYSIINFNIIIILNKFNIYFLNQLMKLMSFNKNLKFKFMANFLSLGGLPPFLGFLPKWLTINMLVNNNFYWISILLIIFTLISLFIYLRLSFSTFSLNYNESIIKILKKINFNYIFINMLTLTSLILCSLFMN</sequence>
<evidence type="ECO:0000256" key="14">
    <source>
        <dbReference type="ARBA" id="ARBA00023075"/>
    </source>
</evidence>
<dbReference type="EMBL" id="MG193496">
    <property type="protein sequence ID" value="AXS66349.1"/>
    <property type="molecule type" value="Genomic_DNA"/>
</dbReference>
<feature type="transmembrane region" description="Helical" evidence="18">
    <location>
        <begin position="133"/>
        <end position="161"/>
    </location>
</feature>
<evidence type="ECO:0000256" key="4">
    <source>
        <dbReference type="ARBA" id="ARBA00012944"/>
    </source>
</evidence>
<dbReference type="Pfam" id="PF00361">
    <property type="entry name" value="Proton_antipo_M"/>
    <property type="match status" value="1"/>
</dbReference>
<dbReference type="GO" id="GO:0008137">
    <property type="term" value="F:NADH dehydrogenase (ubiquinone) activity"/>
    <property type="evidence" value="ECO:0007669"/>
    <property type="project" value="UniProtKB-EC"/>
</dbReference>
<feature type="transmembrane region" description="Helical" evidence="18">
    <location>
        <begin position="269"/>
        <end position="291"/>
    </location>
</feature>
<keyword evidence="14 18" id="KW-0830">Ubiquinone</keyword>
<dbReference type="AlphaFoldDB" id="A0A346RJV2"/>
<keyword evidence="7 18" id="KW-0679">Respiratory chain</keyword>
<keyword evidence="12 18" id="KW-1133">Transmembrane helix</keyword>
<dbReference type="PANTHER" id="PTHR46552">
    <property type="entry name" value="NADH-UBIQUINONE OXIDOREDUCTASE CHAIN 2"/>
    <property type="match status" value="1"/>
</dbReference>
<dbReference type="EC" id="7.1.1.2" evidence="4 18"/>
<keyword evidence="8 18" id="KW-0812">Transmembrane</keyword>
<keyword evidence="16 18" id="KW-0472">Membrane</keyword>
<keyword evidence="13 18" id="KW-0520">NAD</keyword>
<keyword evidence="9 18" id="KW-0999">Mitochondrion inner membrane</keyword>
<keyword evidence="10 18" id="KW-1278">Translocase</keyword>
<evidence type="ECO:0000256" key="17">
    <source>
        <dbReference type="ARBA" id="ARBA00049551"/>
    </source>
</evidence>
<feature type="transmembrane region" description="Helical" evidence="18">
    <location>
        <begin position="59"/>
        <end position="80"/>
    </location>
</feature>
<dbReference type="InterPro" id="IPR003917">
    <property type="entry name" value="NADH_UbQ_OxRdtase_chain2"/>
</dbReference>
<accession>A0A346RJV2</accession>
<evidence type="ECO:0000256" key="7">
    <source>
        <dbReference type="ARBA" id="ARBA00022660"/>
    </source>
</evidence>
<name>A0A346RJV2_9CUCU</name>
<evidence type="ECO:0000256" key="9">
    <source>
        <dbReference type="ARBA" id="ARBA00022792"/>
    </source>
</evidence>
<comment type="subcellular location">
    <subcellularLocation>
        <location evidence="2 18">Mitochondrion inner membrane</location>
        <topology evidence="2 18">Multi-pass membrane protein</topology>
    </subcellularLocation>
</comment>
<dbReference type="GO" id="GO:0006120">
    <property type="term" value="P:mitochondrial electron transport, NADH to ubiquinone"/>
    <property type="evidence" value="ECO:0007669"/>
    <property type="project" value="InterPro"/>
</dbReference>
<evidence type="ECO:0000256" key="2">
    <source>
        <dbReference type="ARBA" id="ARBA00004448"/>
    </source>
</evidence>
<evidence type="ECO:0000256" key="1">
    <source>
        <dbReference type="ARBA" id="ARBA00003257"/>
    </source>
</evidence>
<evidence type="ECO:0000256" key="5">
    <source>
        <dbReference type="ARBA" id="ARBA00021008"/>
    </source>
</evidence>
<evidence type="ECO:0000256" key="3">
    <source>
        <dbReference type="ARBA" id="ARBA00007012"/>
    </source>
</evidence>
<comment type="catalytic activity">
    <reaction evidence="17 18">
        <text>a ubiquinone + NADH + 5 H(+)(in) = a ubiquinol + NAD(+) + 4 H(+)(out)</text>
        <dbReference type="Rhea" id="RHEA:29091"/>
        <dbReference type="Rhea" id="RHEA-COMP:9565"/>
        <dbReference type="Rhea" id="RHEA-COMP:9566"/>
        <dbReference type="ChEBI" id="CHEBI:15378"/>
        <dbReference type="ChEBI" id="CHEBI:16389"/>
        <dbReference type="ChEBI" id="CHEBI:17976"/>
        <dbReference type="ChEBI" id="CHEBI:57540"/>
        <dbReference type="ChEBI" id="CHEBI:57945"/>
        <dbReference type="EC" id="7.1.1.2"/>
    </reaction>
</comment>
<feature type="transmembrane region" description="Helical" evidence="18">
    <location>
        <begin position="92"/>
        <end position="113"/>
    </location>
</feature>
<evidence type="ECO:0000256" key="15">
    <source>
        <dbReference type="ARBA" id="ARBA00023128"/>
    </source>
</evidence>
<feature type="domain" description="NADH:quinone oxidoreductase/Mrp antiporter transmembrane" evidence="19">
    <location>
        <begin position="23"/>
        <end position="283"/>
    </location>
</feature>
<feature type="transmembrane region" description="Helical" evidence="18">
    <location>
        <begin position="196"/>
        <end position="218"/>
    </location>
</feature>
<keyword evidence="15 18" id="KW-0496">Mitochondrion</keyword>
<dbReference type="GO" id="GO:0005743">
    <property type="term" value="C:mitochondrial inner membrane"/>
    <property type="evidence" value="ECO:0007669"/>
    <property type="project" value="UniProtKB-SubCell"/>
</dbReference>
<feature type="transmembrane region" description="Helical" evidence="18">
    <location>
        <begin position="7"/>
        <end position="33"/>
    </location>
</feature>